<proteinExistence type="predicted"/>
<keyword evidence="3" id="KW-1185">Reference proteome</keyword>
<dbReference type="Proteomes" id="UP000001036">
    <property type="component" value="Chromosome"/>
</dbReference>
<protein>
    <submittedName>
        <fullName evidence="2">Uncharacterized protein</fullName>
    </submittedName>
</protein>
<evidence type="ECO:0000256" key="1">
    <source>
        <dbReference type="SAM" id="Phobius"/>
    </source>
</evidence>
<dbReference type="AlphaFoldDB" id="B3PJ16"/>
<accession>B3PJ16</accession>
<dbReference type="KEGG" id="cja:CJA_0526"/>
<keyword evidence="1" id="KW-0472">Membrane</keyword>
<sequence>MSTFRNAINNLDDKSAYIMVGNMLVLATALNVIDDMVEVTLSAPISNGINKIFIHINNLVLASNS</sequence>
<dbReference type="RefSeq" id="WP_012486207.1">
    <property type="nucleotide sequence ID" value="NC_010995.1"/>
</dbReference>
<evidence type="ECO:0000313" key="2">
    <source>
        <dbReference type="EMBL" id="ACE83602.1"/>
    </source>
</evidence>
<gene>
    <name evidence="2" type="ordered locus">CJA_0526</name>
</gene>
<feature type="transmembrane region" description="Helical" evidence="1">
    <location>
        <begin position="15"/>
        <end position="33"/>
    </location>
</feature>
<name>B3PJ16_CELJU</name>
<keyword evidence="1" id="KW-0812">Transmembrane</keyword>
<dbReference type="HOGENOM" id="CLU_2841766_0_0_6"/>
<organism evidence="2 3">
    <name type="scientific">Cellvibrio japonicus (strain Ueda107)</name>
    <name type="common">Pseudomonas fluorescens subsp. cellulosa</name>
    <dbReference type="NCBI Taxonomy" id="498211"/>
    <lineage>
        <taxon>Bacteria</taxon>
        <taxon>Pseudomonadati</taxon>
        <taxon>Pseudomonadota</taxon>
        <taxon>Gammaproteobacteria</taxon>
        <taxon>Cellvibrionales</taxon>
        <taxon>Cellvibrionaceae</taxon>
        <taxon>Cellvibrio</taxon>
    </lineage>
</organism>
<dbReference type="EMBL" id="CP000934">
    <property type="protein sequence ID" value="ACE83602.1"/>
    <property type="molecule type" value="Genomic_DNA"/>
</dbReference>
<reference evidence="2 3" key="1">
    <citation type="journal article" date="2008" name="J. Bacteriol.">
        <title>Insights into plant cell wall degradation from the genome sequence of the soil bacterium Cellvibrio japonicus.</title>
        <authorList>
            <person name="Deboy R.T."/>
            <person name="Mongodin E.F."/>
            <person name="Fouts D.E."/>
            <person name="Tailford L.E."/>
            <person name="Khouri H."/>
            <person name="Emerson J.B."/>
            <person name="Mohamoud Y."/>
            <person name="Watkins K."/>
            <person name="Henrissat B."/>
            <person name="Gilbert H.J."/>
            <person name="Nelson K.E."/>
        </authorList>
    </citation>
    <scope>NUCLEOTIDE SEQUENCE [LARGE SCALE GENOMIC DNA]</scope>
    <source>
        <strain evidence="2 3">Ueda107</strain>
    </source>
</reference>
<keyword evidence="1" id="KW-1133">Transmembrane helix</keyword>
<evidence type="ECO:0000313" key="3">
    <source>
        <dbReference type="Proteomes" id="UP000001036"/>
    </source>
</evidence>